<reference evidence="7 8" key="1">
    <citation type="submission" date="2019-02" db="EMBL/GenBank/DDBJ databases">
        <title>Genomic Encyclopedia of Type Strains, Phase IV (KMG-IV): sequencing the most valuable type-strain genomes for metagenomic binning, comparative biology and taxonomic classification.</title>
        <authorList>
            <person name="Goeker M."/>
        </authorList>
    </citation>
    <scope>NUCLEOTIDE SEQUENCE [LARGE SCALE GENOMIC DNA]</scope>
    <source>
        <strain evidence="7 8">DSM 21056</strain>
    </source>
</reference>
<name>A0A4Q8D1S4_9GAMM</name>
<keyword evidence="8" id="KW-1185">Reference proteome</keyword>
<feature type="transmembrane region" description="Helical" evidence="6">
    <location>
        <begin position="78"/>
        <end position="95"/>
    </location>
</feature>
<keyword evidence="2" id="KW-1003">Cell membrane</keyword>
<dbReference type="AlphaFoldDB" id="A0A4Q8D1S4"/>
<evidence type="ECO:0000256" key="3">
    <source>
        <dbReference type="ARBA" id="ARBA00022692"/>
    </source>
</evidence>
<dbReference type="CDD" id="cd06581">
    <property type="entry name" value="TM_PBP1_LivM_like"/>
    <property type="match status" value="1"/>
</dbReference>
<feature type="transmembrane region" description="Helical" evidence="6">
    <location>
        <begin position="300"/>
        <end position="319"/>
    </location>
</feature>
<keyword evidence="3 6" id="KW-0812">Transmembrane</keyword>
<feature type="transmembrane region" description="Helical" evidence="6">
    <location>
        <begin position="55"/>
        <end position="72"/>
    </location>
</feature>
<dbReference type="GO" id="GO:0015658">
    <property type="term" value="F:branched-chain amino acid transmembrane transporter activity"/>
    <property type="evidence" value="ECO:0007669"/>
    <property type="project" value="InterPro"/>
</dbReference>
<evidence type="ECO:0000313" key="8">
    <source>
        <dbReference type="Proteomes" id="UP000292298"/>
    </source>
</evidence>
<dbReference type="EMBL" id="SHLI01000001">
    <property type="protein sequence ID" value="RZU99351.1"/>
    <property type="molecule type" value="Genomic_DNA"/>
</dbReference>
<evidence type="ECO:0000256" key="4">
    <source>
        <dbReference type="ARBA" id="ARBA00022989"/>
    </source>
</evidence>
<protein>
    <submittedName>
        <fullName evidence="7">Branched-chain amino acid transport system permease protein</fullName>
    </submittedName>
</protein>
<evidence type="ECO:0000256" key="6">
    <source>
        <dbReference type="SAM" id="Phobius"/>
    </source>
</evidence>
<accession>A0A4Q8D1S4</accession>
<feature type="transmembrane region" description="Helical" evidence="6">
    <location>
        <begin position="262"/>
        <end position="288"/>
    </location>
</feature>
<dbReference type="RefSeq" id="WP_239016237.1">
    <property type="nucleotide sequence ID" value="NZ_SHLI01000001.1"/>
</dbReference>
<feature type="transmembrane region" description="Helical" evidence="6">
    <location>
        <begin position="102"/>
        <end position="121"/>
    </location>
</feature>
<organism evidence="7 8">
    <name type="scientific">Spiribacter vilamensis</name>
    <dbReference type="NCBI Taxonomy" id="531306"/>
    <lineage>
        <taxon>Bacteria</taxon>
        <taxon>Pseudomonadati</taxon>
        <taxon>Pseudomonadota</taxon>
        <taxon>Gammaproteobacteria</taxon>
        <taxon>Chromatiales</taxon>
        <taxon>Ectothiorhodospiraceae</taxon>
        <taxon>Spiribacter</taxon>
    </lineage>
</organism>
<proteinExistence type="predicted"/>
<gene>
    <name evidence="7" type="ORF">EV698_1638</name>
</gene>
<comment type="subcellular location">
    <subcellularLocation>
        <location evidence="1">Cell inner membrane</location>
        <topology evidence="1">Multi-pass membrane protein</topology>
    </subcellularLocation>
</comment>
<comment type="caution">
    <text evidence="7">The sequence shown here is derived from an EMBL/GenBank/DDBJ whole genome shotgun (WGS) entry which is preliminary data.</text>
</comment>
<feature type="transmembrane region" description="Helical" evidence="6">
    <location>
        <begin position="226"/>
        <end position="250"/>
    </location>
</feature>
<evidence type="ECO:0000256" key="5">
    <source>
        <dbReference type="ARBA" id="ARBA00023136"/>
    </source>
</evidence>
<evidence type="ECO:0000313" key="7">
    <source>
        <dbReference type="EMBL" id="RZU99351.1"/>
    </source>
</evidence>
<dbReference type="InterPro" id="IPR001851">
    <property type="entry name" value="ABC_transp_permease"/>
</dbReference>
<feature type="transmembrane region" description="Helical" evidence="6">
    <location>
        <begin position="177"/>
        <end position="196"/>
    </location>
</feature>
<evidence type="ECO:0000256" key="1">
    <source>
        <dbReference type="ARBA" id="ARBA00004429"/>
    </source>
</evidence>
<dbReference type="Pfam" id="PF02653">
    <property type="entry name" value="BPD_transp_2"/>
    <property type="match status" value="1"/>
</dbReference>
<dbReference type="PANTHER" id="PTHR30482">
    <property type="entry name" value="HIGH-AFFINITY BRANCHED-CHAIN AMINO ACID TRANSPORT SYSTEM PERMEASE"/>
    <property type="match status" value="1"/>
</dbReference>
<dbReference type="Proteomes" id="UP000292298">
    <property type="component" value="Unassembled WGS sequence"/>
</dbReference>
<feature type="transmembrane region" description="Helical" evidence="6">
    <location>
        <begin position="26"/>
        <end position="43"/>
    </location>
</feature>
<dbReference type="PANTHER" id="PTHR30482:SF20">
    <property type="entry name" value="HIGH-AFFINITY BRANCHED-CHAIN AMINO ACID TRANSPORT SYSTEM PERMEASE PROTEIN LIVM"/>
    <property type="match status" value="1"/>
</dbReference>
<evidence type="ECO:0000256" key="2">
    <source>
        <dbReference type="ARBA" id="ARBA00022475"/>
    </source>
</evidence>
<sequence>MISTAKLAAAGVVDRLYATFDSPRRQMWLMVAIVVVMALLPLVMGRYTTTIMTNALLYVVLALGLNIVVGYAGLLDLGYAAFFAVGAYSVGILTVQFDWNFWLAIPPALLAACMAGVIIGGPTLRLRSDYLAIVTLGFGEIVRFSARNLEITGRASGLSNIPEPSFFGYVIDSYVDFYYVFLLLAVMAVVASHRLYHSRLGRAWLYVRHDEDAAEAMGINRVRVKLAAYVTGSVFGAIGGIFFSVNLGAISPESFSFEQSVLILMAVILGGMGKIPGVILGAFIIILGPELLRELGELRLLLFAVIMLLIMLLRPSGIWPERRN</sequence>
<keyword evidence="4 6" id="KW-1133">Transmembrane helix</keyword>
<dbReference type="InterPro" id="IPR043428">
    <property type="entry name" value="LivM-like"/>
</dbReference>
<keyword evidence="5 6" id="KW-0472">Membrane</keyword>
<dbReference type="GO" id="GO:0005886">
    <property type="term" value="C:plasma membrane"/>
    <property type="evidence" value="ECO:0007669"/>
    <property type="project" value="UniProtKB-SubCell"/>
</dbReference>